<gene>
    <name evidence="3" type="ORF">PAPOLLO_LOCUS23524</name>
</gene>
<accession>A0A8S3XY03</accession>
<dbReference type="EMBL" id="CAJQZP010001435">
    <property type="protein sequence ID" value="CAG5046130.1"/>
    <property type="molecule type" value="Genomic_DNA"/>
</dbReference>
<sequence length="125" mass="13979">MGDFQAGLSMNVFLLGGITILLCVVIHFIYKTIFSDKKREASFITESDSGAQVDNTASESVVTENRPSGKSKKRAPWKGKTEFNHPWLFKNLKGHPGNILHMDFSANGKFMAATCDANIFYEFMH</sequence>
<reference evidence="3" key="1">
    <citation type="submission" date="2021-04" db="EMBL/GenBank/DDBJ databases">
        <authorList>
            <person name="Tunstrom K."/>
        </authorList>
    </citation>
    <scope>NUCLEOTIDE SEQUENCE</scope>
</reference>
<organism evidence="3 4">
    <name type="scientific">Parnassius apollo</name>
    <name type="common">Apollo butterfly</name>
    <name type="synonym">Papilio apollo</name>
    <dbReference type="NCBI Taxonomy" id="110799"/>
    <lineage>
        <taxon>Eukaryota</taxon>
        <taxon>Metazoa</taxon>
        <taxon>Ecdysozoa</taxon>
        <taxon>Arthropoda</taxon>
        <taxon>Hexapoda</taxon>
        <taxon>Insecta</taxon>
        <taxon>Pterygota</taxon>
        <taxon>Neoptera</taxon>
        <taxon>Endopterygota</taxon>
        <taxon>Lepidoptera</taxon>
        <taxon>Glossata</taxon>
        <taxon>Ditrysia</taxon>
        <taxon>Papilionoidea</taxon>
        <taxon>Papilionidae</taxon>
        <taxon>Parnassiinae</taxon>
        <taxon>Parnassini</taxon>
        <taxon>Parnassius</taxon>
        <taxon>Parnassius</taxon>
    </lineage>
</organism>
<feature type="transmembrane region" description="Helical" evidence="2">
    <location>
        <begin position="12"/>
        <end position="30"/>
    </location>
</feature>
<feature type="region of interest" description="Disordered" evidence="1">
    <location>
        <begin position="46"/>
        <end position="78"/>
    </location>
</feature>
<keyword evidence="2" id="KW-1133">Transmembrane helix</keyword>
<evidence type="ECO:0000313" key="3">
    <source>
        <dbReference type="EMBL" id="CAG5046130.1"/>
    </source>
</evidence>
<proteinExistence type="predicted"/>
<dbReference type="PANTHER" id="PTHR44321:SF1">
    <property type="entry name" value="TRANSDUCIN BETA-LIKE PROTEIN 2"/>
    <property type="match status" value="1"/>
</dbReference>
<keyword evidence="2" id="KW-0812">Transmembrane</keyword>
<protein>
    <submittedName>
        <fullName evidence="3">(apollo) hypothetical protein</fullName>
    </submittedName>
</protein>
<evidence type="ECO:0000256" key="2">
    <source>
        <dbReference type="SAM" id="Phobius"/>
    </source>
</evidence>
<dbReference type="GO" id="GO:0005783">
    <property type="term" value="C:endoplasmic reticulum"/>
    <property type="evidence" value="ECO:0007669"/>
    <property type="project" value="TreeGrafter"/>
</dbReference>
<dbReference type="PANTHER" id="PTHR44321">
    <property type="entry name" value="TRANSDUCIN BETA-LIKE PROTEIN 2"/>
    <property type="match status" value="1"/>
</dbReference>
<keyword evidence="4" id="KW-1185">Reference proteome</keyword>
<dbReference type="OrthoDB" id="7171911at2759"/>
<dbReference type="GO" id="GO:0030968">
    <property type="term" value="P:endoplasmic reticulum unfolded protein response"/>
    <property type="evidence" value="ECO:0007669"/>
    <property type="project" value="TreeGrafter"/>
</dbReference>
<feature type="compositionally biased region" description="Polar residues" evidence="1">
    <location>
        <begin position="46"/>
        <end position="68"/>
    </location>
</feature>
<evidence type="ECO:0000313" key="4">
    <source>
        <dbReference type="Proteomes" id="UP000691718"/>
    </source>
</evidence>
<name>A0A8S3XY03_PARAO</name>
<dbReference type="InterPro" id="IPR042410">
    <property type="entry name" value="WBSCR13"/>
</dbReference>
<comment type="caution">
    <text evidence="3">The sequence shown here is derived from an EMBL/GenBank/DDBJ whole genome shotgun (WGS) entry which is preliminary data.</text>
</comment>
<dbReference type="Proteomes" id="UP000691718">
    <property type="component" value="Unassembled WGS sequence"/>
</dbReference>
<keyword evidence="2" id="KW-0472">Membrane</keyword>
<evidence type="ECO:0000256" key="1">
    <source>
        <dbReference type="SAM" id="MobiDB-lite"/>
    </source>
</evidence>
<dbReference type="AlphaFoldDB" id="A0A8S3XY03"/>